<proteinExistence type="predicted"/>
<sequence>MLSPFPFFFFLCLPVIVYIVLLLLSSTPWGGAKMREAQNRNDWHCIIKVRAMFVRLGTFSITPLSIMWKCVVLFSTVFLIQSVDAGFQISKLKPMYKEDNVTISELSTALGAAFPPCCSDIISSIACRRLQQHNPSKFLDRCASDADFSLIQCCNTCGLESAADRYELIFQAGHKSNQCFDRHGPEFCKRFLKKEDVWGKSQWSCDGSTAHLAFRICRKTCNFCRRDIYRTPLGRFEPVSCGKPPVLIPI</sequence>
<evidence type="ECO:0000256" key="1">
    <source>
        <dbReference type="SAM" id="Phobius"/>
    </source>
</evidence>
<dbReference type="Proteomes" id="UP000008068">
    <property type="component" value="Unassembled WGS sequence"/>
</dbReference>
<feature type="transmembrane region" description="Helical" evidence="1">
    <location>
        <begin position="7"/>
        <end position="25"/>
    </location>
</feature>
<dbReference type="eggNOG" id="ENOG502ST66">
    <property type="taxonomic scope" value="Eukaryota"/>
</dbReference>
<keyword evidence="1" id="KW-0472">Membrane</keyword>
<dbReference type="FunCoup" id="G0M7A5">
    <property type="interactions" value="416"/>
</dbReference>
<dbReference type="OMA" id="CRRDIYR"/>
<dbReference type="EMBL" id="GL379786">
    <property type="protein sequence ID" value="EGT30304.1"/>
    <property type="molecule type" value="Genomic_DNA"/>
</dbReference>
<evidence type="ECO:0000313" key="3">
    <source>
        <dbReference type="Proteomes" id="UP000008068"/>
    </source>
</evidence>
<keyword evidence="1" id="KW-0812">Transmembrane</keyword>
<feature type="transmembrane region" description="Helical" evidence="1">
    <location>
        <begin position="66"/>
        <end position="87"/>
    </location>
</feature>
<dbReference type="PANTHER" id="PTHR35017">
    <property type="entry name" value="PROTEIN CBG16223-RELATED"/>
    <property type="match status" value="1"/>
</dbReference>
<dbReference type="AlphaFoldDB" id="G0M7A5"/>
<keyword evidence="3" id="KW-1185">Reference proteome</keyword>
<reference evidence="3" key="1">
    <citation type="submission" date="2011-07" db="EMBL/GenBank/DDBJ databases">
        <authorList>
            <consortium name="Caenorhabditis brenneri Sequencing and Analysis Consortium"/>
            <person name="Wilson R.K."/>
        </authorList>
    </citation>
    <scope>NUCLEOTIDE SEQUENCE [LARGE SCALE GENOMIC DNA]</scope>
    <source>
        <strain evidence="3">PB2801</strain>
    </source>
</reference>
<dbReference type="HOGENOM" id="CLU_110393_0_0_1"/>
<keyword evidence="1" id="KW-1133">Transmembrane helix</keyword>
<dbReference type="PANTHER" id="PTHR35017:SF1">
    <property type="entry name" value="SHKT DOMAIN-CONTAINING PROTEIN"/>
    <property type="match status" value="1"/>
</dbReference>
<dbReference type="OrthoDB" id="5853265at2759"/>
<evidence type="ECO:0000313" key="2">
    <source>
        <dbReference type="EMBL" id="EGT30304.1"/>
    </source>
</evidence>
<accession>G0M7A5</accession>
<organism evidence="3">
    <name type="scientific">Caenorhabditis brenneri</name>
    <name type="common">Nematode worm</name>
    <dbReference type="NCBI Taxonomy" id="135651"/>
    <lineage>
        <taxon>Eukaryota</taxon>
        <taxon>Metazoa</taxon>
        <taxon>Ecdysozoa</taxon>
        <taxon>Nematoda</taxon>
        <taxon>Chromadorea</taxon>
        <taxon>Rhabditida</taxon>
        <taxon>Rhabditina</taxon>
        <taxon>Rhabditomorpha</taxon>
        <taxon>Rhabditoidea</taxon>
        <taxon>Rhabditidae</taxon>
        <taxon>Peloderinae</taxon>
        <taxon>Caenorhabditis</taxon>
    </lineage>
</organism>
<gene>
    <name evidence="2" type="ORF">CAEBREN_20236</name>
</gene>
<name>G0M7A5_CAEBE</name>
<dbReference type="InParanoid" id="G0M7A5"/>
<protein>
    <submittedName>
        <fullName evidence="2">Uncharacterized protein</fullName>
    </submittedName>
</protein>